<dbReference type="InterPro" id="IPR015421">
    <property type="entry name" value="PyrdxlP-dep_Trfase_major"/>
</dbReference>
<proteinExistence type="inferred from homology"/>
<comment type="similarity">
    <text evidence="2 6">Belongs to the class-III pyridoxal-phosphate-dependent aminotransferase family.</text>
</comment>
<dbReference type="PROSITE" id="PS00600">
    <property type="entry name" value="AA_TRANSFER_CLASS_3"/>
    <property type="match status" value="1"/>
</dbReference>
<dbReference type="SUPFAM" id="SSF53383">
    <property type="entry name" value="PLP-dependent transferases"/>
    <property type="match status" value="1"/>
</dbReference>
<dbReference type="CDD" id="cd00610">
    <property type="entry name" value="OAT_like"/>
    <property type="match status" value="1"/>
</dbReference>
<keyword evidence="5 6" id="KW-0663">Pyridoxal phosphate</keyword>
<evidence type="ECO:0000256" key="6">
    <source>
        <dbReference type="RuleBase" id="RU003560"/>
    </source>
</evidence>
<evidence type="ECO:0000256" key="2">
    <source>
        <dbReference type="ARBA" id="ARBA00008954"/>
    </source>
</evidence>
<reference evidence="8" key="1">
    <citation type="submission" date="2018-06" db="EMBL/GenBank/DDBJ databases">
        <title>Aestuariibacter litoralis strain KCTC 52945T.</title>
        <authorList>
            <person name="Li X."/>
            <person name="Salam N."/>
            <person name="Li J.-L."/>
            <person name="Chen Y.-M."/>
            <person name="Yang Z.-W."/>
            <person name="Zhang L.-Y."/>
            <person name="Han M.-X."/>
            <person name="Xiao M."/>
            <person name="Li W.-J."/>
        </authorList>
    </citation>
    <scope>NUCLEOTIDE SEQUENCE [LARGE SCALE GENOMIC DNA]</scope>
    <source>
        <strain evidence="8">KCTC 52945</strain>
    </source>
</reference>
<dbReference type="InterPro" id="IPR049704">
    <property type="entry name" value="Aminotrans_3_PPA_site"/>
</dbReference>
<evidence type="ECO:0000256" key="1">
    <source>
        <dbReference type="ARBA" id="ARBA00001933"/>
    </source>
</evidence>
<dbReference type="Gene3D" id="3.90.1150.10">
    <property type="entry name" value="Aspartate Aminotransferase, domain 1"/>
    <property type="match status" value="1"/>
</dbReference>
<dbReference type="InterPro" id="IPR015424">
    <property type="entry name" value="PyrdxlP-dep_Trfase"/>
</dbReference>
<dbReference type="InterPro" id="IPR015422">
    <property type="entry name" value="PyrdxlP-dep_Trfase_small"/>
</dbReference>
<protein>
    <submittedName>
        <fullName evidence="7">Aspartate aminotransferase family protein</fullName>
    </submittedName>
</protein>
<dbReference type="RefSeq" id="WP_111196411.1">
    <property type="nucleotide sequence ID" value="NZ_QKVK01000002.1"/>
</dbReference>
<dbReference type="FunFam" id="3.40.640.10:FF:000014">
    <property type="entry name" value="Adenosylmethionine-8-amino-7-oxononanoate aminotransferase, probable"/>
    <property type="match status" value="1"/>
</dbReference>
<dbReference type="InterPro" id="IPR005814">
    <property type="entry name" value="Aminotrans_3"/>
</dbReference>
<dbReference type="PANTHER" id="PTHR43094:SF1">
    <property type="entry name" value="AMINOTRANSFERASE CLASS-III"/>
    <property type="match status" value="1"/>
</dbReference>
<dbReference type="Pfam" id="PF00202">
    <property type="entry name" value="Aminotran_3"/>
    <property type="match status" value="1"/>
</dbReference>
<dbReference type="PIRSF" id="PIRSF000521">
    <property type="entry name" value="Transaminase_4ab_Lys_Orn"/>
    <property type="match status" value="1"/>
</dbReference>
<dbReference type="PANTHER" id="PTHR43094">
    <property type="entry name" value="AMINOTRANSFERASE"/>
    <property type="match status" value="1"/>
</dbReference>
<keyword evidence="4 7" id="KW-0808">Transferase</keyword>
<dbReference type="Proteomes" id="UP000248795">
    <property type="component" value="Unassembled WGS sequence"/>
</dbReference>
<dbReference type="GO" id="GO:0008483">
    <property type="term" value="F:transaminase activity"/>
    <property type="evidence" value="ECO:0007669"/>
    <property type="project" value="UniProtKB-KW"/>
</dbReference>
<dbReference type="Gene3D" id="3.40.640.10">
    <property type="entry name" value="Type I PLP-dependent aspartate aminotransferase-like (Major domain)"/>
    <property type="match status" value="1"/>
</dbReference>
<sequence length="461" mass="51269">MNVLNKNIDIAEVVKNDIAHHFHPFTDHKSFHAEGGPRVMTQADGIWIWDGNGHKLLDGMSGLWCVNVGYGRKELAEAAYKQMLDLPYYNTFFKTTTVPTTELAAKISSVMPERFKHIFFTNSGSESNDTIVRFVRHYWKLKGKPYRQHFIARTRGYHGSTMVAANLGGFQGMHEQVGTEFPGFHHIKQPHWFDLGGDKTPEEFGLEAAAELEKKILEVGPDNVAAFIGEPIQGAGGVLIPPSTYWPEVQKICRKYGILIISDEVICGFGRTGNWWGFETMGFEPDIVPMAKGLSSGYLPIGAVAFADHLIKDFFELGGEFYHGMTYAGHPVAAAVALKNIEIIERENLVGHTREIGPYFAEALASLRDHPIVGETRSVGLIGAIELSNDKARRGRFASPGRVGTMCRDNCFKNGLIMRACWDTMVLAPPLVITRKEIDELVRLARVALDATYDQVKSELA</sequence>
<keyword evidence="8" id="KW-1185">Reference proteome</keyword>
<dbReference type="GO" id="GO:0005829">
    <property type="term" value="C:cytosol"/>
    <property type="evidence" value="ECO:0007669"/>
    <property type="project" value="TreeGrafter"/>
</dbReference>
<dbReference type="AlphaFoldDB" id="A0A2W2BBN8"/>
<accession>A0A2W2BBN8</accession>
<comment type="cofactor">
    <cofactor evidence="1">
        <name>pyridoxal 5'-phosphate</name>
        <dbReference type="ChEBI" id="CHEBI:597326"/>
    </cofactor>
</comment>
<dbReference type="GO" id="GO:0030170">
    <property type="term" value="F:pyridoxal phosphate binding"/>
    <property type="evidence" value="ECO:0007669"/>
    <property type="project" value="InterPro"/>
</dbReference>
<name>A0A2W2BBN8_9HYPH</name>
<evidence type="ECO:0000313" key="8">
    <source>
        <dbReference type="Proteomes" id="UP000248795"/>
    </source>
</evidence>
<evidence type="ECO:0000313" key="7">
    <source>
        <dbReference type="EMBL" id="PZF77664.1"/>
    </source>
</evidence>
<keyword evidence="3 7" id="KW-0032">Aminotransferase</keyword>
<evidence type="ECO:0000256" key="3">
    <source>
        <dbReference type="ARBA" id="ARBA00022576"/>
    </source>
</evidence>
<gene>
    <name evidence="7" type="ORF">DK847_04300</name>
</gene>
<dbReference type="EMBL" id="QKVK01000002">
    <property type="protein sequence ID" value="PZF77664.1"/>
    <property type="molecule type" value="Genomic_DNA"/>
</dbReference>
<evidence type="ECO:0000256" key="5">
    <source>
        <dbReference type="ARBA" id="ARBA00022898"/>
    </source>
</evidence>
<evidence type="ECO:0000256" key="4">
    <source>
        <dbReference type="ARBA" id="ARBA00022679"/>
    </source>
</evidence>
<organism evidence="7 8">
    <name type="scientific">Aestuariivirga litoralis</name>
    <dbReference type="NCBI Taxonomy" id="2650924"/>
    <lineage>
        <taxon>Bacteria</taxon>
        <taxon>Pseudomonadati</taxon>
        <taxon>Pseudomonadota</taxon>
        <taxon>Alphaproteobacteria</taxon>
        <taxon>Hyphomicrobiales</taxon>
        <taxon>Aestuariivirgaceae</taxon>
        <taxon>Aestuariivirga</taxon>
    </lineage>
</organism>
<comment type="caution">
    <text evidence="7">The sequence shown here is derived from an EMBL/GenBank/DDBJ whole genome shotgun (WGS) entry which is preliminary data.</text>
</comment>
<dbReference type="NCBIfam" id="NF005682">
    <property type="entry name" value="PRK07480.1"/>
    <property type="match status" value="1"/>
</dbReference>